<sequence>MKIYTKTGDSGETSLLGGGRVTKDCITMHVVGELDELNAVLGVVGANFSAEFLELKKQIEKIQTDLFKVGAEMVSLQSEVNKNLVKVGESEIVELENGIDKMWTELPELKNFILPGGSIAGAHLHQARTICRRAERALVGFGREQNIRPEIYQYLNRLSDWLFATARWANEKLGVEEIKIIIK</sequence>
<comment type="similarity">
    <text evidence="1 6">Belongs to the Cob(I)alamin adenosyltransferase family.</text>
</comment>
<evidence type="ECO:0000256" key="3">
    <source>
        <dbReference type="ARBA" id="ARBA00022679"/>
    </source>
</evidence>
<dbReference type="PANTHER" id="PTHR12213:SF0">
    <property type="entry name" value="CORRINOID ADENOSYLTRANSFERASE MMAB"/>
    <property type="match status" value="1"/>
</dbReference>
<evidence type="ECO:0000313" key="8">
    <source>
        <dbReference type="EMBL" id="OGH84274.1"/>
    </source>
</evidence>
<dbReference type="InterPro" id="IPR029499">
    <property type="entry name" value="PduO-typ"/>
</dbReference>
<dbReference type="Proteomes" id="UP000177803">
    <property type="component" value="Unassembled WGS sequence"/>
</dbReference>
<dbReference type="EMBL" id="MFQR01000032">
    <property type="protein sequence ID" value="OGH84274.1"/>
    <property type="molecule type" value="Genomic_DNA"/>
</dbReference>
<dbReference type="EC" id="2.5.1.17" evidence="6"/>
<evidence type="ECO:0000256" key="6">
    <source>
        <dbReference type="RuleBase" id="RU366026"/>
    </source>
</evidence>
<comment type="caution">
    <text evidence="8">The sequence shown here is derived from an EMBL/GenBank/DDBJ whole genome shotgun (WGS) entry which is preliminary data.</text>
</comment>
<proteinExistence type="inferred from homology"/>
<protein>
    <recommendedName>
        <fullName evidence="6">Corrinoid adenosyltransferase</fullName>
        <ecNumber evidence="6">2.5.1.17</ecNumber>
    </recommendedName>
    <alternativeName>
        <fullName evidence="6">Cob(II)alamin adenosyltransferase</fullName>
    </alternativeName>
    <alternativeName>
        <fullName evidence="6">Cob(II)yrinic acid a,c-diamide adenosyltransferase</fullName>
    </alternativeName>
    <alternativeName>
        <fullName evidence="6">Cobinamide/cobalamin adenosyltransferase</fullName>
    </alternativeName>
</protein>
<evidence type="ECO:0000256" key="5">
    <source>
        <dbReference type="ARBA" id="ARBA00022840"/>
    </source>
</evidence>
<evidence type="ECO:0000256" key="4">
    <source>
        <dbReference type="ARBA" id="ARBA00022741"/>
    </source>
</evidence>
<keyword evidence="5 6" id="KW-0067">ATP-binding</keyword>
<dbReference type="Pfam" id="PF01923">
    <property type="entry name" value="Cob_adeno_trans"/>
    <property type="match status" value="1"/>
</dbReference>
<comment type="catalytic activity">
    <reaction evidence="6">
        <text>2 cob(II)yrinate a,c diamide + reduced [electron-transfer flavoprotein] + 2 ATP = 2 adenosylcob(III)yrinate a,c-diamide + 2 triphosphate + oxidized [electron-transfer flavoprotein] + 3 H(+)</text>
        <dbReference type="Rhea" id="RHEA:11528"/>
        <dbReference type="Rhea" id="RHEA-COMP:10685"/>
        <dbReference type="Rhea" id="RHEA-COMP:10686"/>
        <dbReference type="ChEBI" id="CHEBI:15378"/>
        <dbReference type="ChEBI" id="CHEBI:18036"/>
        <dbReference type="ChEBI" id="CHEBI:30616"/>
        <dbReference type="ChEBI" id="CHEBI:57692"/>
        <dbReference type="ChEBI" id="CHEBI:58307"/>
        <dbReference type="ChEBI" id="CHEBI:58503"/>
        <dbReference type="ChEBI" id="CHEBI:58537"/>
        <dbReference type="EC" id="2.5.1.17"/>
    </reaction>
</comment>
<dbReference type="InterPro" id="IPR036451">
    <property type="entry name" value="CblAdoTrfase-like_sf"/>
</dbReference>
<dbReference type="FunFam" id="1.20.1200.10:FF:000001">
    <property type="entry name" value="Cob(I)yrinic acid a,c-diamide adenosyltransferase"/>
    <property type="match status" value="1"/>
</dbReference>
<organism evidence="8 9">
    <name type="scientific">Candidatus Magasanikbacteria bacterium RIFOXYA2_FULL_44_8</name>
    <dbReference type="NCBI Taxonomy" id="1798696"/>
    <lineage>
        <taxon>Bacteria</taxon>
        <taxon>Candidatus Magasanikiibacteriota</taxon>
    </lineage>
</organism>
<evidence type="ECO:0000313" key="9">
    <source>
        <dbReference type="Proteomes" id="UP000177803"/>
    </source>
</evidence>
<gene>
    <name evidence="8" type="ORF">A2261_02645</name>
</gene>
<dbReference type="SUPFAM" id="SSF89028">
    <property type="entry name" value="Cobalamin adenosyltransferase-like"/>
    <property type="match status" value="1"/>
</dbReference>
<evidence type="ECO:0000256" key="1">
    <source>
        <dbReference type="ARBA" id="ARBA00007487"/>
    </source>
</evidence>
<dbReference type="UniPathway" id="UPA00148">
    <property type="reaction ID" value="UER00233"/>
</dbReference>
<comment type="pathway">
    <text evidence="6">Cofactor biosynthesis; adenosylcobalamin biosynthesis; adenosylcobalamin from cob(II)yrinate a,c-diamide: step 2/7.</text>
</comment>
<dbReference type="AlphaFoldDB" id="A0A1F6NKU6"/>
<name>A0A1F6NKU6_9BACT</name>
<dbReference type="GO" id="GO:0005524">
    <property type="term" value="F:ATP binding"/>
    <property type="evidence" value="ECO:0007669"/>
    <property type="project" value="UniProtKB-UniRule"/>
</dbReference>
<accession>A0A1F6NKU6</accession>
<evidence type="ECO:0000259" key="7">
    <source>
        <dbReference type="Pfam" id="PF01923"/>
    </source>
</evidence>
<feature type="domain" description="Cobalamin adenosyltransferase-like" evidence="7">
    <location>
        <begin position="3"/>
        <end position="169"/>
    </location>
</feature>
<comment type="subunit">
    <text evidence="2">Homotrimer.</text>
</comment>
<dbReference type="GO" id="GO:0009236">
    <property type="term" value="P:cobalamin biosynthetic process"/>
    <property type="evidence" value="ECO:0007669"/>
    <property type="project" value="UniProtKB-UniRule"/>
</dbReference>
<dbReference type="GO" id="GO:0008817">
    <property type="term" value="F:corrinoid adenosyltransferase activity"/>
    <property type="evidence" value="ECO:0007669"/>
    <property type="project" value="UniProtKB-UniRule"/>
</dbReference>
<reference evidence="8 9" key="1">
    <citation type="journal article" date="2016" name="Nat. Commun.">
        <title>Thousands of microbial genomes shed light on interconnected biogeochemical processes in an aquifer system.</title>
        <authorList>
            <person name="Anantharaman K."/>
            <person name="Brown C.T."/>
            <person name="Hug L.A."/>
            <person name="Sharon I."/>
            <person name="Castelle C.J."/>
            <person name="Probst A.J."/>
            <person name="Thomas B.C."/>
            <person name="Singh A."/>
            <person name="Wilkins M.J."/>
            <person name="Karaoz U."/>
            <person name="Brodie E.L."/>
            <person name="Williams K.H."/>
            <person name="Hubbard S.S."/>
            <person name="Banfield J.F."/>
        </authorList>
    </citation>
    <scope>NUCLEOTIDE SEQUENCE [LARGE SCALE GENOMIC DNA]</scope>
</reference>
<dbReference type="Gene3D" id="1.20.1200.10">
    <property type="entry name" value="Cobalamin adenosyltransferase-like"/>
    <property type="match status" value="1"/>
</dbReference>
<comment type="catalytic activity">
    <reaction evidence="6">
        <text>2 cob(II)alamin + reduced [electron-transfer flavoprotein] + 2 ATP = 2 adenosylcob(III)alamin + 2 triphosphate + oxidized [electron-transfer flavoprotein] + 3 H(+)</text>
        <dbReference type="Rhea" id="RHEA:28671"/>
        <dbReference type="Rhea" id="RHEA-COMP:10685"/>
        <dbReference type="Rhea" id="RHEA-COMP:10686"/>
        <dbReference type="ChEBI" id="CHEBI:15378"/>
        <dbReference type="ChEBI" id="CHEBI:16304"/>
        <dbReference type="ChEBI" id="CHEBI:18036"/>
        <dbReference type="ChEBI" id="CHEBI:18408"/>
        <dbReference type="ChEBI" id="CHEBI:30616"/>
        <dbReference type="ChEBI" id="CHEBI:57692"/>
        <dbReference type="ChEBI" id="CHEBI:58307"/>
        <dbReference type="EC" id="2.5.1.17"/>
    </reaction>
</comment>
<keyword evidence="4 6" id="KW-0547">Nucleotide-binding</keyword>
<dbReference type="InterPro" id="IPR016030">
    <property type="entry name" value="CblAdoTrfase-like"/>
</dbReference>
<dbReference type="PANTHER" id="PTHR12213">
    <property type="entry name" value="CORRINOID ADENOSYLTRANSFERASE"/>
    <property type="match status" value="1"/>
</dbReference>
<evidence type="ECO:0000256" key="2">
    <source>
        <dbReference type="ARBA" id="ARBA00011233"/>
    </source>
</evidence>
<dbReference type="NCBIfam" id="TIGR00636">
    <property type="entry name" value="PduO_Nterm"/>
    <property type="match status" value="1"/>
</dbReference>
<keyword evidence="3 6" id="KW-0808">Transferase</keyword>
<keyword evidence="6" id="KW-0169">Cobalamin biosynthesis</keyword>